<name>A0A9P4MWZ8_9PLEO</name>
<reference evidence="3" key="1">
    <citation type="journal article" date="2020" name="Stud. Mycol.">
        <title>101 Dothideomycetes genomes: A test case for predicting lifestyles and emergence of pathogens.</title>
        <authorList>
            <person name="Haridas S."/>
            <person name="Albert R."/>
            <person name="Binder M."/>
            <person name="Bloem J."/>
            <person name="LaButti K."/>
            <person name="Salamov A."/>
            <person name="Andreopoulos B."/>
            <person name="Baker S."/>
            <person name="Barry K."/>
            <person name="Bills G."/>
            <person name="Bluhm B."/>
            <person name="Cannon C."/>
            <person name="Castanera R."/>
            <person name="Culley D."/>
            <person name="Daum C."/>
            <person name="Ezra D."/>
            <person name="Gonzalez J."/>
            <person name="Henrissat B."/>
            <person name="Kuo A."/>
            <person name="Liang C."/>
            <person name="Lipzen A."/>
            <person name="Lutzoni F."/>
            <person name="Magnuson J."/>
            <person name="Mondo S."/>
            <person name="Nolan M."/>
            <person name="Ohm R."/>
            <person name="Pangilinan J."/>
            <person name="Park H.-J."/>
            <person name="Ramirez L."/>
            <person name="Alfaro M."/>
            <person name="Sun H."/>
            <person name="Tritt A."/>
            <person name="Yoshinaga Y."/>
            <person name="Zwiers L.-H."/>
            <person name="Turgeon B."/>
            <person name="Goodwin S."/>
            <person name="Spatafora J."/>
            <person name="Crous P."/>
            <person name="Grigoriev I."/>
        </authorList>
    </citation>
    <scope>NUCLEOTIDE SEQUENCE [LARGE SCALE GENOMIC DNA]</scope>
    <source>
        <strain evidence="3">CBS 304.66</strain>
    </source>
</reference>
<evidence type="ECO:0000313" key="3">
    <source>
        <dbReference type="Proteomes" id="UP000800093"/>
    </source>
</evidence>
<organism evidence="2 3">
    <name type="scientific">Lojkania enalia</name>
    <dbReference type="NCBI Taxonomy" id="147567"/>
    <lineage>
        <taxon>Eukaryota</taxon>
        <taxon>Fungi</taxon>
        <taxon>Dikarya</taxon>
        <taxon>Ascomycota</taxon>
        <taxon>Pezizomycotina</taxon>
        <taxon>Dothideomycetes</taxon>
        <taxon>Pleosporomycetidae</taxon>
        <taxon>Pleosporales</taxon>
        <taxon>Pleosporales incertae sedis</taxon>
        <taxon>Lojkania</taxon>
    </lineage>
</organism>
<evidence type="ECO:0000256" key="1">
    <source>
        <dbReference type="SAM" id="MobiDB-lite"/>
    </source>
</evidence>
<feature type="compositionally biased region" description="Polar residues" evidence="1">
    <location>
        <begin position="36"/>
        <end position="48"/>
    </location>
</feature>
<comment type="caution">
    <text evidence="2">The sequence shown here is derived from an EMBL/GenBank/DDBJ whole genome shotgun (WGS) entry which is preliminary data.</text>
</comment>
<accession>A0A9P4MWZ8</accession>
<proteinExistence type="predicted"/>
<dbReference type="EMBL" id="ML986674">
    <property type="protein sequence ID" value="KAF2260760.1"/>
    <property type="molecule type" value="Genomic_DNA"/>
</dbReference>
<sequence length="78" mass="8437">MAMAVCATCPDQRSPKCPLAATPGRQTPTPHAPPSRSANASQTPPTPFKWTQTYATAIRSRSKALDLPLIYPTEPQYP</sequence>
<dbReference type="AlphaFoldDB" id="A0A9P4MWZ8"/>
<dbReference type="Proteomes" id="UP000800093">
    <property type="component" value="Unassembled WGS sequence"/>
</dbReference>
<protein>
    <submittedName>
        <fullName evidence="2">Uncharacterized protein</fullName>
    </submittedName>
</protein>
<gene>
    <name evidence="2" type="ORF">CC78DRAFT_387605</name>
</gene>
<evidence type="ECO:0000313" key="2">
    <source>
        <dbReference type="EMBL" id="KAF2260760.1"/>
    </source>
</evidence>
<keyword evidence="3" id="KW-1185">Reference proteome</keyword>
<feature type="region of interest" description="Disordered" evidence="1">
    <location>
        <begin position="1"/>
        <end position="48"/>
    </location>
</feature>